<organism evidence="1 2">
    <name type="scientific">Nostoc flagelliforme CCNUN1</name>
    <dbReference type="NCBI Taxonomy" id="2038116"/>
    <lineage>
        <taxon>Bacteria</taxon>
        <taxon>Bacillati</taxon>
        <taxon>Cyanobacteriota</taxon>
        <taxon>Cyanophyceae</taxon>
        <taxon>Nostocales</taxon>
        <taxon>Nostocaceae</taxon>
        <taxon>Nostoc</taxon>
    </lineage>
</organism>
<protein>
    <submittedName>
        <fullName evidence="1">Putative nucleic acid-binding protein, containings PIN domain</fullName>
    </submittedName>
</protein>
<evidence type="ECO:0000313" key="1">
    <source>
        <dbReference type="EMBL" id="AUB42812.1"/>
    </source>
</evidence>
<reference evidence="1 2" key="1">
    <citation type="submission" date="2017-11" db="EMBL/GenBank/DDBJ databases">
        <title>Complete genome of a free-living desiccation-tolerant cyanobacterium and its photosynthetic adaptation to extreme terrestrial habitat.</title>
        <authorList>
            <person name="Shang J."/>
        </authorList>
    </citation>
    <scope>NUCLEOTIDE SEQUENCE [LARGE SCALE GENOMIC DNA]</scope>
    <source>
        <strain evidence="1 2">CCNUN1</strain>
    </source>
</reference>
<dbReference type="RefSeq" id="WP_225912355.1">
    <property type="nucleotide sequence ID" value="NZ_CAWNNC010000001.1"/>
</dbReference>
<name>A0A2K8T528_9NOSO</name>
<evidence type="ECO:0000313" key="2">
    <source>
        <dbReference type="Proteomes" id="UP000232003"/>
    </source>
</evidence>
<dbReference type="AlphaFoldDB" id="A0A2K8T528"/>
<dbReference type="EMBL" id="CP024785">
    <property type="protein sequence ID" value="AUB42812.1"/>
    <property type="molecule type" value="Genomic_DNA"/>
</dbReference>
<accession>A0A2K8T528</accession>
<gene>
    <name evidence="1" type="ORF">COO91_08958</name>
</gene>
<sequence>METHHFGFWDAQIWATARLNQIEEVYTEDFASGATVEGVRFTNPFID</sequence>
<dbReference type="KEGG" id="nfl:COO91_08958"/>
<dbReference type="Proteomes" id="UP000232003">
    <property type="component" value="Chromosome"/>
</dbReference>
<proteinExistence type="predicted"/>
<keyword evidence="2" id="KW-1185">Reference proteome</keyword>